<organism evidence="1 2">
    <name type="scientific">Turicibacter bilis</name>
    <dbReference type="NCBI Taxonomy" id="2735723"/>
    <lineage>
        <taxon>Bacteria</taxon>
        <taxon>Bacillati</taxon>
        <taxon>Bacillota</taxon>
        <taxon>Erysipelotrichia</taxon>
        <taxon>Erysipelotrichales</taxon>
        <taxon>Turicibacteraceae</taxon>
        <taxon>Turicibacter</taxon>
    </lineage>
</organism>
<gene>
    <name evidence="1" type="ORF">J0J69_07000</name>
</gene>
<reference evidence="1 2" key="1">
    <citation type="submission" date="2021-03" db="EMBL/GenBank/DDBJ databases">
        <title>Comparative Genomics and Metabolomics in the genus Turicibacter.</title>
        <authorList>
            <person name="Maki J."/>
            <person name="Looft T."/>
        </authorList>
    </citation>
    <scope>NUCLEOTIDE SEQUENCE [LARGE SCALE GENOMIC DNA]</scope>
    <source>
        <strain evidence="1 2">MMM721</strain>
    </source>
</reference>
<evidence type="ECO:0000313" key="2">
    <source>
        <dbReference type="Proteomes" id="UP001058016"/>
    </source>
</evidence>
<dbReference type="InterPro" id="IPR014975">
    <property type="entry name" value="DUF1836"/>
</dbReference>
<dbReference type="Pfam" id="PF08876">
    <property type="entry name" value="DUF1836"/>
    <property type="match status" value="1"/>
</dbReference>
<protein>
    <submittedName>
        <fullName evidence="1">DUF1836 domain-containing protein</fullName>
    </submittedName>
</protein>
<name>A0ABY5JE66_9FIRM</name>
<dbReference type="RefSeq" id="WP_212725698.1">
    <property type="nucleotide sequence ID" value="NZ_CP071249.1"/>
</dbReference>
<dbReference type="Proteomes" id="UP001058016">
    <property type="component" value="Chromosome"/>
</dbReference>
<keyword evidence="2" id="KW-1185">Reference proteome</keyword>
<proteinExistence type="predicted"/>
<dbReference type="PANTHER" id="PTHR40056:SF1">
    <property type="entry name" value="DUF1836 DOMAIN-CONTAINING PROTEIN"/>
    <property type="match status" value="1"/>
</dbReference>
<dbReference type="PANTHER" id="PTHR40056">
    <property type="entry name" value="HYPOTHETICAL CYTOSOLIC PROTEIN"/>
    <property type="match status" value="1"/>
</dbReference>
<sequence length="175" mass="20553">MDHKEMLEFHCPRFDELPTIPLYKDQVISYVEDVLKPLNLNPEEKLLTPTMLNNYVKQKVVSPPVGRRYTEKHLAYLIVVCLFKQVYSLTEVCEMIKIQMNLYPTKEAYDFFCVELEKALQFVFINRESIEPNSAKNITFETEVLRSAVMSIAHKLFIQKYLLDKKEAIPSKKSK</sequence>
<evidence type="ECO:0000313" key="1">
    <source>
        <dbReference type="EMBL" id="UUF04905.1"/>
    </source>
</evidence>
<accession>A0ABY5JE66</accession>
<dbReference type="EMBL" id="CP071249">
    <property type="protein sequence ID" value="UUF04905.1"/>
    <property type="molecule type" value="Genomic_DNA"/>
</dbReference>